<dbReference type="RefSeq" id="XP_007695008.1">
    <property type="nucleotide sequence ID" value="XM_007696818.1"/>
</dbReference>
<dbReference type="eggNOG" id="ENOG502RX75">
    <property type="taxonomic scope" value="Eukaryota"/>
</dbReference>
<name>M2RT87_COCSN</name>
<dbReference type="KEGG" id="bsc:COCSADRAFT_341832"/>
<dbReference type="OMA" id="CSYTIEF"/>
<feature type="transmembrane region" description="Helical" evidence="2">
    <location>
        <begin position="178"/>
        <end position="201"/>
    </location>
</feature>
<organism evidence="3 4">
    <name type="scientific">Cochliobolus sativus (strain ND90Pr / ATCC 201652)</name>
    <name type="common">Common root rot and spot blotch fungus</name>
    <name type="synonym">Bipolaris sorokiniana</name>
    <dbReference type="NCBI Taxonomy" id="665912"/>
    <lineage>
        <taxon>Eukaryota</taxon>
        <taxon>Fungi</taxon>
        <taxon>Dikarya</taxon>
        <taxon>Ascomycota</taxon>
        <taxon>Pezizomycotina</taxon>
        <taxon>Dothideomycetes</taxon>
        <taxon>Pleosporomycetidae</taxon>
        <taxon>Pleosporales</taxon>
        <taxon>Pleosporineae</taxon>
        <taxon>Pleosporaceae</taxon>
        <taxon>Bipolaris</taxon>
    </lineage>
</organism>
<evidence type="ECO:0008006" key="5">
    <source>
        <dbReference type="Google" id="ProtNLM"/>
    </source>
</evidence>
<accession>M2RT87</accession>
<feature type="transmembrane region" description="Helical" evidence="2">
    <location>
        <begin position="623"/>
        <end position="645"/>
    </location>
</feature>
<keyword evidence="2" id="KW-0812">Transmembrane</keyword>
<dbReference type="OrthoDB" id="5340195at2759"/>
<keyword evidence="4" id="KW-1185">Reference proteome</keyword>
<evidence type="ECO:0000313" key="4">
    <source>
        <dbReference type="Proteomes" id="UP000016934"/>
    </source>
</evidence>
<feature type="compositionally biased region" description="Low complexity" evidence="1">
    <location>
        <begin position="7"/>
        <end position="16"/>
    </location>
</feature>
<keyword evidence="2" id="KW-0472">Membrane</keyword>
<feature type="compositionally biased region" description="Basic and acidic residues" evidence="1">
    <location>
        <begin position="22"/>
        <end position="31"/>
    </location>
</feature>
<dbReference type="HOGENOM" id="CLU_008809_0_0_1"/>
<feature type="transmembrane region" description="Helical" evidence="2">
    <location>
        <begin position="138"/>
        <end position="158"/>
    </location>
</feature>
<gene>
    <name evidence="3" type="ORF">COCSADRAFT_341832</name>
</gene>
<feature type="transmembrane region" description="Helical" evidence="2">
    <location>
        <begin position="244"/>
        <end position="266"/>
    </location>
</feature>
<feature type="region of interest" description="Disordered" evidence="1">
    <location>
        <begin position="1"/>
        <end position="72"/>
    </location>
</feature>
<reference evidence="4" key="2">
    <citation type="journal article" date="2013" name="PLoS Genet.">
        <title>Comparative genome structure, secondary metabolite, and effector coding capacity across Cochliobolus pathogens.</title>
        <authorList>
            <person name="Condon B.J."/>
            <person name="Leng Y."/>
            <person name="Wu D."/>
            <person name="Bushley K.E."/>
            <person name="Ohm R.A."/>
            <person name="Otillar R."/>
            <person name="Martin J."/>
            <person name="Schackwitz W."/>
            <person name="Grimwood J."/>
            <person name="MohdZainudin N."/>
            <person name="Xue C."/>
            <person name="Wang R."/>
            <person name="Manning V.A."/>
            <person name="Dhillon B."/>
            <person name="Tu Z.J."/>
            <person name="Steffenson B.J."/>
            <person name="Salamov A."/>
            <person name="Sun H."/>
            <person name="Lowry S."/>
            <person name="LaButti K."/>
            <person name="Han J."/>
            <person name="Copeland A."/>
            <person name="Lindquist E."/>
            <person name="Barry K."/>
            <person name="Schmutz J."/>
            <person name="Baker S.E."/>
            <person name="Ciuffetti L.M."/>
            <person name="Grigoriev I.V."/>
            <person name="Zhong S."/>
            <person name="Turgeon B.G."/>
        </authorList>
    </citation>
    <scope>NUCLEOTIDE SEQUENCE [LARGE SCALE GENOMIC DNA]</scope>
    <source>
        <strain evidence="4">ND90Pr / ATCC 201652</strain>
    </source>
</reference>
<keyword evidence="2" id="KW-1133">Transmembrane helix</keyword>
<sequence length="757" mass="85506">MTSLEPSSSDSSRDVSPQTRPEPYDPIHADNDPIELAHLSRPSLDDSDTYGSRGRSPPHDSDEGMRKGLHPRSIFGFTQSNDQYAPVHERNSSLGPSLQSKRESAYTMNRVLYNSTSRDADTQAILDRRSGELAQWHIYWITPALIILLFLAGFAAAVGHHLFYSYLDGKPATAQLKMVRYGTALAFFVKSTLAGCVIMCNRQRIWYTFRRKAMTIKGIDGLFSATEDPTQFFMNWEMTRNGKLATLMAACTWLIPLASVLSPASLTSQLSTLHENGTCSVANLNFAQEADYDFRDQKSFYKKSLSFLNTTDIKAQQPGWFDYYDQPSKTARRLAFSSVYMQKPQSRENAAMSFCGEGWNCTYSINFLGPGYKCDDLNDADKAKAPFSMDILAPKGNVTYYADVDQGDYHYQDPKVKGDMLGVIQSEPNLWIGYAINTYQPYAPDSPFYETWKTVHEPRMFKCVMHYTNYTFEMDYSPRQNATRKQRDFLAPVVDTTVQWDDKQNDWTASPAQNFIRPNDDVGKYKVASTYHTLGMLLRRFLRGKIEKNNVLITYTDLSETRLANSSTSYPLVDLKTEMQDLFEDMIITLLSDPNLVAAETQNAPCEKSRTMMVYVYYMQSLWIGYAIVIAITFAFVLVGAWSLYKNGVVSDVLFSRIMVTTRNPTLDHLSVGACLGGDPFPKDLTKTKLRFGVLLEDDPREGPLGKVEHCCFGTVGETKEIVKGGTYAGLKECRGEDEGEERSSVDEKEPLLFERA</sequence>
<dbReference type="PANTHER" id="PTHR35041">
    <property type="entry name" value="MEDIATOR OF RNA POLYMERASE II TRANSCRIPTION SUBUNIT 1"/>
    <property type="match status" value="1"/>
</dbReference>
<dbReference type="AlphaFoldDB" id="M2RT87"/>
<protein>
    <recommendedName>
        <fullName evidence="5">Formylmethionine deformylase-like protein</fullName>
    </recommendedName>
</protein>
<dbReference type="Proteomes" id="UP000016934">
    <property type="component" value="Unassembled WGS sequence"/>
</dbReference>
<evidence type="ECO:0000256" key="2">
    <source>
        <dbReference type="SAM" id="Phobius"/>
    </source>
</evidence>
<dbReference type="STRING" id="665912.M2RT87"/>
<evidence type="ECO:0000256" key="1">
    <source>
        <dbReference type="SAM" id="MobiDB-lite"/>
    </source>
</evidence>
<evidence type="ECO:0000313" key="3">
    <source>
        <dbReference type="EMBL" id="EMD69784.1"/>
    </source>
</evidence>
<dbReference type="PANTHER" id="PTHR35041:SF3">
    <property type="entry name" value="FORMYLMETHIONINE DEFORMYLASE-LIKE PROTEIN"/>
    <property type="match status" value="1"/>
</dbReference>
<proteinExistence type="predicted"/>
<feature type="compositionally biased region" description="Basic and acidic residues" evidence="1">
    <location>
        <begin position="57"/>
        <end position="66"/>
    </location>
</feature>
<dbReference type="EMBL" id="KB445637">
    <property type="protein sequence ID" value="EMD69784.1"/>
    <property type="molecule type" value="Genomic_DNA"/>
</dbReference>
<reference evidence="3 4" key="1">
    <citation type="journal article" date="2012" name="PLoS Pathog.">
        <title>Diverse lifestyles and strategies of plant pathogenesis encoded in the genomes of eighteen Dothideomycetes fungi.</title>
        <authorList>
            <person name="Ohm R.A."/>
            <person name="Feau N."/>
            <person name="Henrissat B."/>
            <person name="Schoch C.L."/>
            <person name="Horwitz B.A."/>
            <person name="Barry K.W."/>
            <person name="Condon B.J."/>
            <person name="Copeland A.C."/>
            <person name="Dhillon B."/>
            <person name="Glaser F."/>
            <person name="Hesse C.N."/>
            <person name="Kosti I."/>
            <person name="LaButti K."/>
            <person name="Lindquist E.A."/>
            <person name="Lucas S."/>
            <person name="Salamov A.A."/>
            <person name="Bradshaw R.E."/>
            <person name="Ciuffetti L."/>
            <person name="Hamelin R.C."/>
            <person name="Kema G.H.J."/>
            <person name="Lawrence C."/>
            <person name="Scott J.A."/>
            <person name="Spatafora J.W."/>
            <person name="Turgeon B.G."/>
            <person name="de Wit P.J.G.M."/>
            <person name="Zhong S."/>
            <person name="Goodwin S.B."/>
            <person name="Grigoriev I.V."/>
        </authorList>
    </citation>
    <scope>NUCLEOTIDE SEQUENCE [LARGE SCALE GENOMIC DNA]</scope>
    <source>
        <strain evidence="4">ND90Pr / ATCC 201652</strain>
    </source>
</reference>
<dbReference type="GeneID" id="19137501"/>
<feature type="region of interest" description="Disordered" evidence="1">
    <location>
        <begin position="735"/>
        <end position="757"/>
    </location>
</feature>